<dbReference type="STRING" id="671143.DAMO_2127"/>
<keyword evidence="3 6" id="KW-0812">Transmembrane</keyword>
<gene>
    <name evidence="7" type="ORF">DAMO_2127</name>
</gene>
<dbReference type="PANTHER" id="PTHR21716">
    <property type="entry name" value="TRANSMEMBRANE PROTEIN"/>
    <property type="match status" value="1"/>
</dbReference>
<evidence type="ECO:0000313" key="7">
    <source>
        <dbReference type="EMBL" id="CBE69177.1"/>
    </source>
</evidence>
<name>D5MHE5_METO1</name>
<evidence type="ECO:0000313" key="8">
    <source>
        <dbReference type="Proteomes" id="UP000006898"/>
    </source>
</evidence>
<feature type="transmembrane region" description="Helical" evidence="6">
    <location>
        <begin position="226"/>
        <end position="249"/>
    </location>
</feature>
<feature type="transmembrane region" description="Helical" evidence="6">
    <location>
        <begin position="170"/>
        <end position="192"/>
    </location>
</feature>
<feature type="transmembrane region" description="Helical" evidence="6">
    <location>
        <begin position="255"/>
        <end position="277"/>
    </location>
</feature>
<evidence type="ECO:0000256" key="4">
    <source>
        <dbReference type="ARBA" id="ARBA00022989"/>
    </source>
</evidence>
<proteinExistence type="inferred from homology"/>
<evidence type="ECO:0000256" key="3">
    <source>
        <dbReference type="ARBA" id="ARBA00022692"/>
    </source>
</evidence>
<evidence type="ECO:0008006" key="9">
    <source>
        <dbReference type="Google" id="ProtNLM"/>
    </source>
</evidence>
<feature type="transmembrane region" description="Helical" evidence="6">
    <location>
        <begin position="326"/>
        <end position="352"/>
    </location>
</feature>
<comment type="subcellular location">
    <subcellularLocation>
        <location evidence="1">Membrane</location>
        <topology evidence="1">Multi-pass membrane protein</topology>
    </subcellularLocation>
</comment>
<feature type="transmembrane region" description="Helical" evidence="6">
    <location>
        <begin position="289"/>
        <end position="306"/>
    </location>
</feature>
<dbReference type="Pfam" id="PF01594">
    <property type="entry name" value="AI-2E_transport"/>
    <property type="match status" value="1"/>
</dbReference>
<dbReference type="Proteomes" id="UP000006898">
    <property type="component" value="Chromosome"/>
</dbReference>
<dbReference type="GO" id="GO:0016020">
    <property type="term" value="C:membrane"/>
    <property type="evidence" value="ECO:0007669"/>
    <property type="project" value="UniProtKB-SubCell"/>
</dbReference>
<evidence type="ECO:0000256" key="1">
    <source>
        <dbReference type="ARBA" id="ARBA00004141"/>
    </source>
</evidence>
<dbReference type="eggNOG" id="COG0628">
    <property type="taxonomic scope" value="Bacteria"/>
</dbReference>
<dbReference type="KEGG" id="mox:DAMO_2127"/>
<evidence type="ECO:0000256" key="5">
    <source>
        <dbReference type="ARBA" id="ARBA00023136"/>
    </source>
</evidence>
<evidence type="ECO:0000256" key="2">
    <source>
        <dbReference type="ARBA" id="ARBA00009773"/>
    </source>
</evidence>
<feature type="transmembrane region" description="Helical" evidence="6">
    <location>
        <begin position="20"/>
        <end position="40"/>
    </location>
</feature>
<keyword evidence="5 6" id="KW-0472">Membrane</keyword>
<organism evidence="7 8">
    <name type="scientific">Methylomirabilis oxygeniifera</name>
    <dbReference type="NCBI Taxonomy" id="671143"/>
    <lineage>
        <taxon>Bacteria</taxon>
        <taxon>Candidatus Methylomirabilota</taxon>
        <taxon>Candidatus Methylomirabilia</taxon>
        <taxon>Candidatus Methylomirabilales</taxon>
        <taxon>Candidatus Methylomirabilaceae</taxon>
        <taxon>Candidatus Methylomirabilis</taxon>
    </lineage>
</organism>
<dbReference type="PANTHER" id="PTHR21716:SF4">
    <property type="entry name" value="TRANSMEMBRANE PROTEIN 245"/>
    <property type="match status" value="1"/>
</dbReference>
<comment type="similarity">
    <text evidence="2">Belongs to the autoinducer-2 exporter (AI-2E) (TC 2.A.86) family.</text>
</comment>
<sequence length="378" mass="40568">MADKKDEGMRARWSGNGTGVSIVFFYGSLLLFLYLTYLIIVPFASPIFWAVILVVVFQPVYRRLLHRLGGKSGLAALLLTIAVIAAVMIPAILSGWVLTQEAVSFYQAAERVYQQEGLAGIASHPAVMAGRVLWDRVSLPFTRLGFDLNALLLGGLGAVSSFIVDNLKGIAINLLSFTVNLFLAVFTFFFLLRDGEAIVYSLQRILPLERKHAEALFSRLYEAVSAVVRGTIVTALAQGILGGVGYWAVGVPYPVFLGLATALFSLLPVGGSAVIWIPAAFYLFLEGGWIRGLLLLAWSTVVVSTADNVLKPALISGGTNLPTLFLFFGMLGGLQVFGILGFILGPVLLVTLSTFLEIYTAMSSSPSVDRPLGGGPSQ</sequence>
<dbReference type="EMBL" id="FP565575">
    <property type="protein sequence ID" value="CBE69177.1"/>
    <property type="molecule type" value="Genomic_DNA"/>
</dbReference>
<dbReference type="HOGENOM" id="CLU_041771_2_1_0"/>
<dbReference type="AlphaFoldDB" id="D5MHE5"/>
<dbReference type="InterPro" id="IPR002549">
    <property type="entry name" value="AI-2E-like"/>
</dbReference>
<feature type="transmembrane region" description="Helical" evidence="6">
    <location>
        <begin position="46"/>
        <end position="62"/>
    </location>
</feature>
<feature type="transmembrane region" description="Helical" evidence="6">
    <location>
        <begin position="74"/>
        <end position="97"/>
    </location>
</feature>
<keyword evidence="4 6" id="KW-1133">Transmembrane helix</keyword>
<evidence type="ECO:0000256" key="6">
    <source>
        <dbReference type="SAM" id="Phobius"/>
    </source>
</evidence>
<protein>
    <recommendedName>
        <fullName evidence="9">Permease</fullName>
    </recommendedName>
</protein>
<accession>D5MHE5</accession>
<feature type="transmembrane region" description="Helical" evidence="6">
    <location>
        <begin position="146"/>
        <end position="164"/>
    </location>
</feature>
<reference evidence="7 8" key="1">
    <citation type="journal article" date="2010" name="Nature">
        <title>Nitrite-driven anaerobic methane oxidation by oxygenic bacteria.</title>
        <authorList>
            <person name="Ettwig K.F."/>
            <person name="Butler M.K."/>
            <person name="Le Paslier D."/>
            <person name="Pelletier E."/>
            <person name="Mangenot S."/>
            <person name="Kuypers M.M.M."/>
            <person name="Schreiber F."/>
            <person name="Dutilh B.E."/>
            <person name="Zedelius J."/>
            <person name="de Beer D."/>
            <person name="Gloerich J."/>
            <person name="Wessels H.J.C.T."/>
            <person name="van Allen T."/>
            <person name="Luesken F."/>
            <person name="Wu M."/>
            <person name="van de Pas-Schoonen K.T."/>
            <person name="Op den Camp H.J.M."/>
            <person name="Janssen-Megens E.M."/>
            <person name="Francoijs K-J."/>
            <person name="Stunnenberg H."/>
            <person name="Weissenbach J."/>
            <person name="Jetten M.S.M."/>
            <person name="Strous M."/>
        </authorList>
    </citation>
    <scope>NUCLEOTIDE SEQUENCE [LARGE SCALE GENOMIC DNA]</scope>
</reference>